<accession>A0A124IW44</accession>
<gene>
    <name evidence="2" type="ORF">ATW55_09585</name>
</gene>
<dbReference type="InterPro" id="IPR039552">
    <property type="entry name" value="IS66_C"/>
</dbReference>
<proteinExistence type="predicted"/>
<name>A0A124IW44_9BACL</name>
<keyword evidence="3" id="KW-1185">Reference proteome</keyword>
<dbReference type="Proteomes" id="UP000053557">
    <property type="component" value="Unassembled WGS sequence"/>
</dbReference>
<dbReference type="Pfam" id="PF13817">
    <property type="entry name" value="DDE_Tnp_IS66_C"/>
    <property type="match status" value="1"/>
</dbReference>
<evidence type="ECO:0000313" key="2">
    <source>
        <dbReference type="EMBL" id="KUO96246.1"/>
    </source>
</evidence>
<evidence type="ECO:0000259" key="1">
    <source>
        <dbReference type="Pfam" id="PF13817"/>
    </source>
</evidence>
<comment type="caution">
    <text evidence="2">The sequence shown here is derived from an EMBL/GenBank/DDBJ whole genome shotgun (WGS) entry which is preliminary data.</text>
</comment>
<evidence type="ECO:0000313" key="3">
    <source>
        <dbReference type="Proteomes" id="UP000053557"/>
    </source>
</evidence>
<organism evidence="2 3">
    <name type="scientific">Ferroacidibacillus organovorans</name>
    <dbReference type="NCBI Taxonomy" id="1765683"/>
    <lineage>
        <taxon>Bacteria</taxon>
        <taxon>Bacillati</taxon>
        <taxon>Bacillota</taxon>
        <taxon>Bacilli</taxon>
        <taxon>Bacillales</taxon>
        <taxon>Alicyclobacillaceae</taxon>
        <taxon>Ferroacidibacillus</taxon>
    </lineage>
</organism>
<dbReference type="AlphaFoldDB" id="A0A124IW44"/>
<sequence>MELSNTPRGARASAITYSIVETAKENGLDPLTYLQFLFEQMPNIDLEDPEAMNTLLPWNMAAKNK</sequence>
<feature type="domain" description="Transposase IS66 C-terminal" evidence="1">
    <location>
        <begin position="18"/>
        <end position="58"/>
    </location>
</feature>
<protein>
    <recommendedName>
        <fullName evidence="1">Transposase IS66 C-terminal domain-containing protein</fullName>
    </recommendedName>
</protein>
<dbReference type="EMBL" id="LPVJ01000020">
    <property type="protein sequence ID" value="KUO96246.1"/>
    <property type="molecule type" value="Genomic_DNA"/>
</dbReference>
<reference evidence="2 3" key="1">
    <citation type="submission" date="2015-12" db="EMBL/GenBank/DDBJ databases">
        <title>Draft genome sequence of Acidibacillus ferrooxidans ITV001, isolated from a chalcopyrite acid mine drainage site in Brazil.</title>
        <authorList>
            <person name="Dall'Agnol H."/>
            <person name="Nancucheo I."/>
            <person name="Johnson B."/>
            <person name="Oliveira R."/>
            <person name="Leite L."/>
            <person name="Pylro V."/>
            <person name="Nunes G.L."/>
            <person name="Tzotzos G."/>
            <person name="Fernandes G.R."/>
            <person name="Dutra J."/>
            <person name="Orellana S.C."/>
            <person name="Oliveira G."/>
        </authorList>
    </citation>
    <scope>NUCLEOTIDE SEQUENCE [LARGE SCALE GENOMIC DNA]</scope>
    <source>
        <strain evidence="3">ITV01</strain>
    </source>
</reference>